<dbReference type="Gene3D" id="2.60.40.10">
    <property type="entry name" value="Immunoglobulins"/>
    <property type="match status" value="1"/>
</dbReference>
<reference evidence="2" key="1">
    <citation type="submission" date="2025-08" db="UniProtKB">
        <authorList>
            <consortium name="Ensembl"/>
        </authorList>
    </citation>
    <scope>IDENTIFICATION</scope>
</reference>
<feature type="domain" description="Fibronectin type-III" evidence="1">
    <location>
        <begin position="40"/>
        <end position="126"/>
    </location>
</feature>
<dbReference type="PROSITE" id="PS50853">
    <property type="entry name" value="FN3"/>
    <property type="match status" value="1"/>
</dbReference>
<keyword evidence="3" id="KW-1185">Reference proteome</keyword>
<dbReference type="InterPro" id="IPR003961">
    <property type="entry name" value="FN3_dom"/>
</dbReference>
<dbReference type="InterPro" id="IPR013783">
    <property type="entry name" value="Ig-like_fold"/>
</dbReference>
<sequence length="126" mass="14207">SHQTLCLCLPHIWGHRQFHVNEIFLKIPTYPFYVAAPKVLDYNITVTPKDSTTVEMEFVPIAGVNRYIIRSLDPADPTFFKEDEVTSSPAEVTGLTPFTKYEFSIMSVNDAGKSQPTLPVTAKTRM</sequence>
<dbReference type="Proteomes" id="UP000694523">
    <property type="component" value="Unplaced"/>
</dbReference>
<dbReference type="SMART" id="SM00060">
    <property type="entry name" value="FN3"/>
    <property type="match status" value="1"/>
</dbReference>
<reference evidence="2" key="2">
    <citation type="submission" date="2025-09" db="UniProtKB">
        <authorList>
            <consortium name="Ensembl"/>
        </authorList>
    </citation>
    <scope>IDENTIFICATION</scope>
</reference>
<evidence type="ECO:0000313" key="3">
    <source>
        <dbReference type="Proteomes" id="UP000694523"/>
    </source>
</evidence>
<protein>
    <recommendedName>
        <fullName evidence="1">Fibronectin type-III domain-containing protein</fullName>
    </recommendedName>
</protein>
<evidence type="ECO:0000313" key="2">
    <source>
        <dbReference type="Ensembl" id="ENSNMLP00000043738.1"/>
    </source>
</evidence>
<proteinExistence type="predicted"/>
<dbReference type="Ensembl" id="ENSNMLT00000048544.1">
    <property type="protein sequence ID" value="ENSNMLP00000043738.1"/>
    <property type="gene ID" value="ENSNMLG00000026503.1"/>
</dbReference>
<dbReference type="InterPro" id="IPR036116">
    <property type="entry name" value="FN3_sf"/>
</dbReference>
<evidence type="ECO:0000259" key="1">
    <source>
        <dbReference type="PROSITE" id="PS50853"/>
    </source>
</evidence>
<name>A0A8C6WZM7_9GOBI</name>
<dbReference type="CDD" id="cd00063">
    <property type="entry name" value="FN3"/>
    <property type="match status" value="1"/>
</dbReference>
<dbReference type="Pfam" id="PF00041">
    <property type="entry name" value="fn3"/>
    <property type="match status" value="1"/>
</dbReference>
<organism evidence="2 3">
    <name type="scientific">Neogobius melanostomus</name>
    <name type="common">round goby</name>
    <dbReference type="NCBI Taxonomy" id="47308"/>
    <lineage>
        <taxon>Eukaryota</taxon>
        <taxon>Metazoa</taxon>
        <taxon>Chordata</taxon>
        <taxon>Craniata</taxon>
        <taxon>Vertebrata</taxon>
        <taxon>Euteleostomi</taxon>
        <taxon>Actinopterygii</taxon>
        <taxon>Neopterygii</taxon>
        <taxon>Teleostei</taxon>
        <taxon>Neoteleostei</taxon>
        <taxon>Acanthomorphata</taxon>
        <taxon>Gobiaria</taxon>
        <taxon>Gobiiformes</taxon>
        <taxon>Gobioidei</taxon>
        <taxon>Gobiidae</taxon>
        <taxon>Benthophilinae</taxon>
        <taxon>Neogobiini</taxon>
        <taxon>Neogobius</taxon>
    </lineage>
</organism>
<accession>A0A8C6WZM7</accession>
<dbReference type="SUPFAM" id="SSF49265">
    <property type="entry name" value="Fibronectin type III"/>
    <property type="match status" value="1"/>
</dbReference>
<dbReference type="AlphaFoldDB" id="A0A8C6WZM7"/>